<dbReference type="Pfam" id="PF00534">
    <property type="entry name" value="Glycos_transf_1"/>
    <property type="match status" value="1"/>
</dbReference>
<reference evidence="2 3" key="1">
    <citation type="submission" date="2016-11" db="EMBL/GenBank/DDBJ databases">
        <title>Trade-off between light-utilization and light-protection in marine flavobacteria.</title>
        <authorList>
            <person name="Kumagai Y."/>
        </authorList>
    </citation>
    <scope>NUCLEOTIDE SEQUENCE [LARGE SCALE GENOMIC DNA]</scope>
    <source>
        <strain evidence="2 3">NBRC 107741</strain>
    </source>
</reference>
<sequence length="404" mass="45583">MKVVFGSVPKDSGTFTFYRNVRPELEKLGISLYCVSVGAVQKGLWQDEYADDNCVLLAPNHHRVKTLSKVFVDWCIANKIDFVMGINSEPILSAIPHLPRSIKAVSRCANAFDHGYKITMSGRERLMAIFALTPRLRDDLISKYGADPELMHLIPNGIDPSPYDQLRRDSGADSNVLSIGFLGRLEHVQKGVMHIPSIVEELMKRKIPFHLTIAGKGKDCQRLETALQQAILDGQVSMIGALPPNEVPEFLTEQDIFLFPSHFEGCPNALLEAMMAGCVSMSWVINGITDFVLRDGNTGFLFETGDYRGIAERIGKLDKDRRLVSQLGINSAKEARDRFTPERTAKAYFEVLKTLMDSDLPEVAVKPWSKFKGDPNFKHFGDPWMPRSWQFWLKKHLKRTTALW</sequence>
<evidence type="ECO:0000259" key="1">
    <source>
        <dbReference type="Pfam" id="PF00534"/>
    </source>
</evidence>
<comment type="caution">
    <text evidence="2">The sequence shown here is derived from an EMBL/GenBank/DDBJ whole genome shotgun (WGS) entry which is preliminary data.</text>
</comment>
<dbReference type="AlphaFoldDB" id="A0A2S7KNQ9"/>
<dbReference type="SUPFAM" id="SSF53756">
    <property type="entry name" value="UDP-Glycosyltransferase/glycogen phosphorylase"/>
    <property type="match status" value="1"/>
</dbReference>
<proteinExistence type="predicted"/>
<name>A0A2S7KNQ9_9FLAO</name>
<keyword evidence="3" id="KW-1185">Reference proteome</keyword>
<dbReference type="CDD" id="cd03801">
    <property type="entry name" value="GT4_PimA-like"/>
    <property type="match status" value="1"/>
</dbReference>
<dbReference type="EMBL" id="MQUB01000001">
    <property type="protein sequence ID" value="PQB04240.1"/>
    <property type="molecule type" value="Genomic_DNA"/>
</dbReference>
<evidence type="ECO:0000313" key="3">
    <source>
        <dbReference type="Proteomes" id="UP000239800"/>
    </source>
</evidence>
<dbReference type="PANTHER" id="PTHR12526">
    <property type="entry name" value="GLYCOSYLTRANSFERASE"/>
    <property type="match status" value="1"/>
</dbReference>
<dbReference type="Proteomes" id="UP000239800">
    <property type="component" value="Unassembled WGS sequence"/>
</dbReference>
<accession>A0A2S7KNQ9</accession>
<dbReference type="InterPro" id="IPR001296">
    <property type="entry name" value="Glyco_trans_1"/>
</dbReference>
<dbReference type="RefSeq" id="WP_104812168.1">
    <property type="nucleotide sequence ID" value="NZ_MQUB01000001.1"/>
</dbReference>
<protein>
    <recommendedName>
        <fullName evidence="1">Glycosyl transferase family 1 domain-containing protein</fullName>
    </recommendedName>
</protein>
<dbReference type="GO" id="GO:0016757">
    <property type="term" value="F:glycosyltransferase activity"/>
    <property type="evidence" value="ECO:0007669"/>
    <property type="project" value="InterPro"/>
</dbReference>
<organism evidence="2 3">
    <name type="scientific">Aureitalea marina</name>
    <dbReference type="NCBI Taxonomy" id="930804"/>
    <lineage>
        <taxon>Bacteria</taxon>
        <taxon>Pseudomonadati</taxon>
        <taxon>Bacteroidota</taxon>
        <taxon>Flavobacteriia</taxon>
        <taxon>Flavobacteriales</taxon>
        <taxon>Flavobacteriaceae</taxon>
        <taxon>Aureitalea</taxon>
    </lineage>
</organism>
<dbReference type="Gene3D" id="3.40.50.2000">
    <property type="entry name" value="Glycogen Phosphorylase B"/>
    <property type="match status" value="2"/>
</dbReference>
<gene>
    <name evidence="2" type="ORF">BST85_04470</name>
</gene>
<feature type="domain" description="Glycosyl transferase family 1" evidence="1">
    <location>
        <begin position="165"/>
        <end position="332"/>
    </location>
</feature>
<dbReference type="OrthoDB" id="9811239at2"/>
<evidence type="ECO:0000313" key="2">
    <source>
        <dbReference type="EMBL" id="PQB04240.1"/>
    </source>
</evidence>